<feature type="transmembrane region" description="Helical" evidence="1">
    <location>
        <begin position="326"/>
        <end position="348"/>
    </location>
</feature>
<dbReference type="OrthoDB" id="1523986at2"/>
<gene>
    <name evidence="2" type="ORF">BTO13_09180</name>
</gene>
<feature type="transmembrane region" description="Helical" evidence="1">
    <location>
        <begin position="12"/>
        <end position="28"/>
    </location>
</feature>
<dbReference type="SUPFAM" id="SSF50965">
    <property type="entry name" value="Galactose oxidase, central domain"/>
    <property type="match status" value="1"/>
</dbReference>
<dbReference type="InterPro" id="IPR011043">
    <property type="entry name" value="Gal_Oxase/kelch_b-propeller"/>
</dbReference>
<dbReference type="InterPro" id="IPR015915">
    <property type="entry name" value="Kelch-typ_b-propeller"/>
</dbReference>
<dbReference type="AlphaFoldDB" id="A0A2S7WCQ2"/>
<name>A0A2S7WCQ2_9FLAO</name>
<accession>A0A2S7WCQ2</accession>
<evidence type="ECO:0000256" key="1">
    <source>
        <dbReference type="SAM" id="Phobius"/>
    </source>
</evidence>
<dbReference type="Proteomes" id="UP000237608">
    <property type="component" value="Unassembled WGS sequence"/>
</dbReference>
<organism evidence="2 3">
    <name type="scientific">Polaribacter gangjinensis</name>
    <dbReference type="NCBI Taxonomy" id="574710"/>
    <lineage>
        <taxon>Bacteria</taxon>
        <taxon>Pseudomonadati</taxon>
        <taxon>Bacteroidota</taxon>
        <taxon>Flavobacteriia</taxon>
        <taxon>Flavobacteriales</taxon>
        <taxon>Flavobacteriaceae</taxon>
    </lineage>
</organism>
<dbReference type="RefSeq" id="WP_105046540.1">
    <property type="nucleotide sequence ID" value="NZ_CP150662.1"/>
</dbReference>
<keyword evidence="1" id="KW-0812">Transmembrane</keyword>
<keyword evidence="3" id="KW-1185">Reference proteome</keyword>
<sequence length="467" mass="55703">MDNQKKYSSLKKYFTIVCILFSSFTFLGQQDFKITENYLLFEDAKTGEPVLVYNDSMAVRGFDFKTHFKINFPEDLLIIDFNNYQYQIDQVNYFVHDGCGIVLKFENNTFTRIDNSFKHRNQYFGIPFVHDNTMYLWGGYGLFTFKNILTYYDFSGKEWLEKKQLSKDIITPRYLAYYINKGTDLYVFGGKNKSQSNPSESKFLDDNYVYRLDLKNFSWHKEKRFDLNFQLIEEDIFKRNIFQVEDRFIKVTDAIQELNIFTNSVKKYAIKNHKGTKKIIYHKKSKSVSYIYYSNSEYLVFNELYSEFRGDLLSESTFYKDEMGVYILKILLLIVMVITIYVLFRILITKYQASKNNFVFNNTTDTIYFNKNKIYLTPQSIKVLKYFIEKKDVFISINELNIILSEDLDKENYITINKRRERVLKELAFEISTLLGISKESVFLTRNNEFDKRLKEIKLNISVKVKA</sequence>
<reference evidence="2 3" key="1">
    <citation type="submission" date="2016-12" db="EMBL/GenBank/DDBJ databases">
        <title>Trade-off between light-utilization and light-protection in marine flavobacteria.</title>
        <authorList>
            <person name="Kumagai Y."/>
            <person name="Yoshizawa S."/>
            <person name="Kogure K."/>
            <person name="Iwasaki W."/>
        </authorList>
    </citation>
    <scope>NUCLEOTIDE SEQUENCE [LARGE SCALE GENOMIC DNA]</scope>
    <source>
        <strain evidence="2 3">KCTC 22729</strain>
    </source>
</reference>
<comment type="caution">
    <text evidence="2">The sequence shown here is derived from an EMBL/GenBank/DDBJ whole genome shotgun (WGS) entry which is preliminary data.</text>
</comment>
<dbReference type="EMBL" id="MSCL01000001">
    <property type="protein sequence ID" value="PQJ75400.1"/>
    <property type="molecule type" value="Genomic_DNA"/>
</dbReference>
<keyword evidence="1" id="KW-1133">Transmembrane helix</keyword>
<evidence type="ECO:0000313" key="3">
    <source>
        <dbReference type="Proteomes" id="UP000237608"/>
    </source>
</evidence>
<dbReference type="Gene3D" id="2.120.10.80">
    <property type="entry name" value="Kelch-type beta propeller"/>
    <property type="match status" value="1"/>
</dbReference>
<evidence type="ECO:0000313" key="2">
    <source>
        <dbReference type="EMBL" id="PQJ75400.1"/>
    </source>
</evidence>
<proteinExistence type="predicted"/>
<keyword evidence="1" id="KW-0472">Membrane</keyword>
<protein>
    <submittedName>
        <fullName evidence="2">Uncharacterized protein</fullName>
    </submittedName>
</protein>